<dbReference type="PANTHER" id="PTHR34704:SF1">
    <property type="entry name" value="ATPASE"/>
    <property type="match status" value="1"/>
</dbReference>
<organism evidence="2">
    <name type="scientific">freshwater metagenome</name>
    <dbReference type="NCBI Taxonomy" id="449393"/>
    <lineage>
        <taxon>unclassified sequences</taxon>
        <taxon>metagenomes</taxon>
        <taxon>ecological metagenomes</taxon>
    </lineage>
</organism>
<accession>A0A6J7L7F1</accession>
<protein>
    <submittedName>
        <fullName evidence="2">Unannotated protein</fullName>
    </submittedName>
</protein>
<dbReference type="PANTHER" id="PTHR34704">
    <property type="entry name" value="ATPASE"/>
    <property type="match status" value="1"/>
</dbReference>
<evidence type="ECO:0000313" key="2">
    <source>
        <dbReference type="EMBL" id="CAB4963967.1"/>
    </source>
</evidence>
<dbReference type="AlphaFoldDB" id="A0A6J7L7F1"/>
<evidence type="ECO:0000259" key="1">
    <source>
        <dbReference type="Pfam" id="PF03008"/>
    </source>
</evidence>
<feature type="domain" description="DUF234" evidence="1">
    <location>
        <begin position="46"/>
        <end position="139"/>
    </location>
</feature>
<reference evidence="2" key="1">
    <citation type="submission" date="2020-05" db="EMBL/GenBank/DDBJ databases">
        <authorList>
            <person name="Chiriac C."/>
            <person name="Salcher M."/>
            <person name="Ghai R."/>
            <person name="Kavagutti S V."/>
        </authorList>
    </citation>
    <scope>NUCLEOTIDE SEQUENCE</scope>
</reference>
<dbReference type="Pfam" id="PF03008">
    <property type="entry name" value="DUF234"/>
    <property type="match status" value="1"/>
</dbReference>
<proteinExistence type="predicted"/>
<sequence length="194" mass="21152">MTQVALTKSLKDLQDKRVIAADQPLSIVTAAKDKRWRIADPSLRFWLAFVESSCGDVERGRGDLALARITAGFEAWRGRAIEPVVRASLERLLPDEQWPAVNRLGGWWPRNNTPEVDLVGADHSPASDVSLVGMIKWRSKGSVTKAEVDALAADATAVPGVTVSTPLVAVCASGRVRDRRITQSWTAADLLNAW</sequence>
<dbReference type="EMBL" id="CAFBNE010000093">
    <property type="protein sequence ID" value="CAB4963967.1"/>
    <property type="molecule type" value="Genomic_DNA"/>
</dbReference>
<dbReference type="InterPro" id="IPR004256">
    <property type="entry name" value="DUF234"/>
</dbReference>
<name>A0A6J7L7F1_9ZZZZ</name>
<gene>
    <name evidence="2" type="ORF">UFOPK3772_02445</name>
</gene>